<dbReference type="Gene3D" id="2.60.40.10">
    <property type="entry name" value="Immunoglobulins"/>
    <property type="match status" value="1"/>
</dbReference>
<protein>
    <submittedName>
        <fullName evidence="5">Alpha-glycosidase</fullName>
    </submittedName>
</protein>
<dbReference type="InterPro" id="IPR013780">
    <property type="entry name" value="Glyco_hydro_b"/>
</dbReference>
<comment type="caution">
    <text evidence="5">The sequence shown here is derived from an EMBL/GenBank/DDBJ whole genome shotgun (WGS) entry which is preliminary data.</text>
</comment>
<dbReference type="InterPro" id="IPR006047">
    <property type="entry name" value="GH13_cat_dom"/>
</dbReference>
<dbReference type="EMBL" id="VULX01000010">
    <property type="protein sequence ID" value="MSR91372.1"/>
    <property type="molecule type" value="Genomic_DNA"/>
</dbReference>
<comment type="similarity">
    <text evidence="1">Belongs to the glycosyl hydrolase 13 family.</text>
</comment>
<accession>A0A7X2MYD2</accession>
<dbReference type="InterPro" id="IPR004185">
    <property type="entry name" value="Glyco_hydro_13_lg-like_dom"/>
</dbReference>
<keyword evidence="3 5" id="KW-0326">Glycosidase</keyword>
<evidence type="ECO:0000259" key="4">
    <source>
        <dbReference type="SMART" id="SM00642"/>
    </source>
</evidence>
<dbReference type="AlphaFoldDB" id="A0A7X2MYD2"/>
<sequence length="623" mass="73208">MKQMEQYNGSWQDTVFSDGSKLFLSKSNPKVGDEVEIKIRLSKDSPINRVFLRYLRNGERTIVPMNGKTRGIYDIYKTSIEINQREIRYHFILLTDSRTYFYNQGGLTECILNEDYDFKIISDFSNPEWTKDAVFYQIFVDRFCNGCEENDVKDNEYEEYGYHARKIPWGEKPGSYDEFGNLNFYGGDLEGVEQKIPYLKDLGINALYLNPIFQSPSNHKYDCEDYFNVDKHFGGNEALVSLSNKLHENNMKIMLDISINHTGITNKWVKDKRQYYYNKEDGSLECWVGVKTLPVLNYNCKELQDVIYRNEDCVLKHYLKKPYNLDGWRFDVGHTVAKMDATQMDKELWQDVRKSIKDTNDDAYIIAEHWTDCSEYLQGNMWDGTMNYIGFMRPVRRYLGEPDKYIRWVIEDLKMKTGSADIFMREIMAHYGRLPFQMQKLQFNLLGSHDIPRFHHSKYLMHDGKLNKDNIKASIIMLLTFIGVPCIYYGDEILIDGEDGNDQGCRYCMDWDSSHYDKEIHDLYKKMISLRKSEEVLKSGSFKFIKADERILSYARFDDKTAIIYINSQDDEYKKLTLSLDSIGQTEKVQTILGREDCCILDNNNLHVYINSNENILLKIALK</sequence>
<evidence type="ECO:0000313" key="6">
    <source>
        <dbReference type="Proteomes" id="UP000460287"/>
    </source>
</evidence>
<evidence type="ECO:0000256" key="1">
    <source>
        <dbReference type="ARBA" id="ARBA00008061"/>
    </source>
</evidence>
<name>A0A7X2MYD2_9CLOT</name>
<dbReference type="Gene3D" id="2.60.40.1180">
    <property type="entry name" value="Golgi alpha-mannosidase II"/>
    <property type="match status" value="1"/>
</dbReference>
<dbReference type="InterPro" id="IPR017853">
    <property type="entry name" value="GH"/>
</dbReference>
<dbReference type="SUPFAM" id="SSF51445">
    <property type="entry name" value="(Trans)glycosidases"/>
    <property type="match status" value="1"/>
</dbReference>
<dbReference type="SUPFAM" id="SSF81296">
    <property type="entry name" value="E set domains"/>
    <property type="match status" value="1"/>
</dbReference>
<evidence type="ECO:0000313" key="5">
    <source>
        <dbReference type="EMBL" id="MSR91372.1"/>
    </source>
</evidence>
<dbReference type="SMART" id="SM00642">
    <property type="entry name" value="Aamy"/>
    <property type="match status" value="1"/>
</dbReference>
<dbReference type="Gene3D" id="3.20.20.80">
    <property type="entry name" value="Glycosidases"/>
    <property type="match status" value="1"/>
</dbReference>
<dbReference type="GO" id="GO:0005975">
    <property type="term" value="P:carbohydrate metabolic process"/>
    <property type="evidence" value="ECO:0007669"/>
    <property type="project" value="InterPro"/>
</dbReference>
<keyword evidence="2" id="KW-0378">Hydrolase</keyword>
<dbReference type="CDD" id="cd02857">
    <property type="entry name" value="E_set_CDase_PDE_N"/>
    <property type="match status" value="1"/>
</dbReference>
<gene>
    <name evidence="5" type="ORF">FYJ33_08085</name>
</gene>
<dbReference type="CDD" id="cd11338">
    <property type="entry name" value="AmyAc_CMD"/>
    <property type="match status" value="1"/>
</dbReference>
<dbReference type="InterPro" id="IPR013783">
    <property type="entry name" value="Ig-like_fold"/>
</dbReference>
<dbReference type="Proteomes" id="UP000460287">
    <property type="component" value="Unassembled WGS sequence"/>
</dbReference>
<dbReference type="Pfam" id="PF00128">
    <property type="entry name" value="Alpha-amylase"/>
    <property type="match status" value="2"/>
</dbReference>
<dbReference type="PANTHER" id="PTHR10357">
    <property type="entry name" value="ALPHA-AMYLASE FAMILY MEMBER"/>
    <property type="match status" value="1"/>
</dbReference>
<dbReference type="InterPro" id="IPR014756">
    <property type="entry name" value="Ig_E-set"/>
</dbReference>
<evidence type="ECO:0000256" key="3">
    <source>
        <dbReference type="ARBA" id="ARBA00023295"/>
    </source>
</evidence>
<dbReference type="PANTHER" id="PTHR10357:SF210">
    <property type="entry name" value="MALTODEXTRIN GLUCOSIDASE"/>
    <property type="match status" value="1"/>
</dbReference>
<proteinExistence type="inferred from homology"/>
<evidence type="ECO:0000256" key="2">
    <source>
        <dbReference type="ARBA" id="ARBA00022801"/>
    </source>
</evidence>
<keyword evidence="6" id="KW-1185">Reference proteome</keyword>
<organism evidence="5 6">
    <name type="scientific">Inconstantimicrobium porci</name>
    <dbReference type="NCBI Taxonomy" id="2652291"/>
    <lineage>
        <taxon>Bacteria</taxon>
        <taxon>Bacillati</taxon>
        <taxon>Bacillota</taxon>
        <taxon>Clostridia</taxon>
        <taxon>Eubacteriales</taxon>
        <taxon>Clostridiaceae</taxon>
        <taxon>Inconstantimicrobium</taxon>
    </lineage>
</organism>
<feature type="domain" description="Glycosyl hydrolase family 13 catalytic" evidence="4">
    <location>
        <begin position="137"/>
        <end position="531"/>
    </location>
</feature>
<dbReference type="GO" id="GO:0004553">
    <property type="term" value="F:hydrolase activity, hydrolyzing O-glycosyl compounds"/>
    <property type="evidence" value="ECO:0007669"/>
    <property type="project" value="InterPro"/>
</dbReference>
<reference evidence="5 6" key="1">
    <citation type="submission" date="2019-08" db="EMBL/GenBank/DDBJ databases">
        <title>In-depth cultivation of the pig gut microbiome towards novel bacterial diversity and tailored functional studies.</title>
        <authorList>
            <person name="Wylensek D."/>
            <person name="Hitch T.C.A."/>
            <person name="Clavel T."/>
        </authorList>
    </citation>
    <scope>NUCLEOTIDE SEQUENCE [LARGE SCALE GENOMIC DNA]</scope>
    <source>
        <strain evidence="5 6">WCA-383-APC-5B</strain>
    </source>
</reference>